<evidence type="ECO:0000313" key="5">
    <source>
        <dbReference type="EMBL" id="QKE89317.1"/>
    </source>
</evidence>
<reference evidence="5 6" key="1">
    <citation type="journal article" date="2014" name="World J. Microbiol. Biotechnol.">
        <title>Biodiversity and physiological characteristics of Antarctic and Arctic lichens-associated bacteria.</title>
        <authorList>
            <person name="Lee Y.M."/>
            <person name="Kim E.H."/>
            <person name="Lee H.K."/>
            <person name="Hong S.G."/>
        </authorList>
    </citation>
    <scope>NUCLEOTIDE SEQUENCE [LARGE SCALE GENOMIC DNA]</scope>
    <source>
        <strain evidence="5 6">PAMC 26569</strain>
    </source>
</reference>
<gene>
    <name evidence="5" type="ORF">HN018_04075</name>
</gene>
<dbReference type="SUPFAM" id="SSF46689">
    <property type="entry name" value="Homeodomain-like"/>
    <property type="match status" value="2"/>
</dbReference>
<evidence type="ECO:0000256" key="1">
    <source>
        <dbReference type="ARBA" id="ARBA00023015"/>
    </source>
</evidence>
<organism evidence="5 6">
    <name type="scientific">Lichenicola cladoniae</name>
    <dbReference type="NCBI Taxonomy" id="1484109"/>
    <lineage>
        <taxon>Bacteria</taxon>
        <taxon>Pseudomonadati</taxon>
        <taxon>Pseudomonadota</taxon>
        <taxon>Alphaproteobacteria</taxon>
        <taxon>Acetobacterales</taxon>
        <taxon>Acetobacteraceae</taxon>
        <taxon>Lichenicola</taxon>
    </lineage>
</organism>
<keyword evidence="6" id="KW-1185">Reference proteome</keyword>
<keyword evidence="3" id="KW-0804">Transcription</keyword>
<name>A0A6M8HLU9_9PROT</name>
<dbReference type="SMART" id="SM00342">
    <property type="entry name" value="HTH_ARAC"/>
    <property type="match status" value="1"/>
</dbReference>
<evidence type="ECO:0000259" key="4">
    <source>
        <dbReference type="PROSITE" id="PS01124"/>
    </source>
</evidence>
<dbReference type="GO" id="GO:0003700">
    <property type="term" value="F:DNA-binding transcription factor activity"/>
    <property type="evidence" value="ECO:0007669"/>
    <property type="project" value="InterPro"/>
</dbReference>
<feature type="domain" description="HTH araC/xylS-type" evidence="4">
    <location>
        <begin position="182"/>
        <end position="279"/>
    </location>
</feature>
<evidence type="ECO:0000256" key="3">
    <source>
        <dbReference type="ARBA" id="ARBA00023163"/>
    </source>
</evidence>
<evidence type="ECO:0000313" key="6">
    <source>
        <dbReference type="Proteomes" id="UP000500767"/>
    </source>
</evidence>
<dbReference type="AlphaFoldDB" id="A0A6M8HLU9"/>
<dbReference type="InterPro" id="IPR009057">
    <property type="entry name" value="Homeodomain-like_sf"/>
</dbReference>
<dbReference type="PANTHER" id="PTHR46796:SF14">
    <property type="entry name" value="TRANSCRIPTIONAL REGULATORY PROTEIN"/>
    <property type="match status" value="1"/>
</dbReference>
<dbReference type="Pfam" id="PF12833">
    <property type="entry name" value="HTH_18"/>
    <property type="match status" value="1"/>
</dbReference>
<dbReference type="EMBL" id="CP053708">
    <property type="protein sequence ID" value="QKE89317.1"/>
    <property type="molecule type" value="Genomic_DNA"/>
</dbReference>
<dbReference type="KEGG" id="lck:HN018_04075"/>
<dbReference type="PANTHER" id="PTHR46796">
    <property type="entry name" value="HTH-TYPE TRANSCRIPTIONAL ACTIVATOR RHAS-RELATED"/>
    <property type="match status" value="1"/>
</dbReference>
<dbReference type="Gene3D" id="1.10.10.60">
    <property type="entry name" value="Homeodomain-like"/>
    <property type="match status" value="2"/>
</dbReference>
<proteinExistence type="predicted"/>
<keyword evidence="2" id="KW-0238">DNA-binding</keyword>
<dbReference type="InterPro" id="IPR050204">
    <property type="entry name" value="AraC_XylS_family_regulators"/>
</dbReference>
<dbReference type="PROSITE" id="PS00041">
    <property type="entry name" value="HTH_ARAC_FAMILY_1"/>
    <property type="match status" value="1"/>
</dbReference>
<sequence>MSGETPASGARLVRFRGIDGRINQPALLENVLSIHLGGPKRVTRFQGRHRLVRDVEEGSITIMPAAEPARWSTVGPIDFAHVTLTQGVLEQAALEELDRDPGLLRLQDRVGVESPFVRGLFEALLADVTRPNAGSLYRESLIVVIVHELLTSHSNFENHAGPLCPPIDRLGAKGGLAGWQLQRVIELMRHRLADDVLLGDLIAVTGLSRSHFFRAFRCSTGRTPYAFLTDLRVQQAAEVLATTRRSVTDIAAAVGLDATQLSHAFRKRHGVSPVAYRRQRAC</sequence>
<dbReference type="PROSITE" id="PS01124">
    <property type="entry name" value="HTH_ARAC_FAMILY_2"/>
    <property type="match status" value="1"/>
</dbReference>
<keyword evidence="1" id="KW-0805">Transcription regulation</keyword>
<accession>A0A6M8HLU9</accession>
<dbReference type="Proteomes" id="UP000500767">
    <property type="component" value="Chromosome"/>
</dbReference>
<dbReference type="RefSeq" id="WP_171837443.1">
    <property type="nucleotide sequence ID" value="NZ_CP053708.1"/>
</dbReference>
<evidence type="ECO:0000256" key="2">
    <source>
        <dbReference type="ARBA" id="ARBA00023125"/>
    </source>
</evidence>
<dbReference type="InterPro" id="IPR018062">
    <property type="entry name" value="HTH_AraC-typ_CS"/>
</dbReference>
<dbReference type="InterPro" id="IPR018060">
    <property type="entry name" value="HTH_AraC"/>
</dbReference>
<protein>
    <submittedName>
        <fullName evidence="5">Helix-turn-helix transcriptional regulator</fullName>
    </submittedName>
</protein>
<dbReference type="GO" id="GO:0043565">
    <property type="term" value="F:sequence-specific DNA binding"/>
    <property type="evidence" value="ECO:0007669"/>
    <property type="project" value="InterPro"/>
</dbReference>